<dbReference type="EMBL" id="JBJURJ010000017">
    <property type="protein sequence ID" value="MFM9331193.1"/>
    <property type="molecule type" value="Genomic_DNA"/>
</dbReference>
<keyword evidence="1" id="KW-0067">ATP-binding</keyword>
<keyword evidence="1" id="KW-0547">Nucleotide-binding</keyword>
<gene>
    <name evidence="1" type="ORF">ACI1P1_23135</name>
</gene>
<dbReference type="Proteomes" id="UP001631969">
    <property type="component" value="Unassembled WGS sequence"/>
</dbReference>
<name>A0ACC7P2K1_9BACL</name>
<keyword evidence="2" id="KW-1185">Reference proteome</keyword>
<evidence type="ECO:0000313" key="2">
    <source>
        <dbReference type="Proteomes" id="UP001631969"/>
    </source>
</evidence>
<proteinExistence type="predicted"/>
<accession>A0ACC7P2K1</accession>
<evidence type="ECO:0000313" key="1">
    <source>
        <dbReference type="EMBL" id="MFM9331193.1"/>
    </source>
</evidence>
<organism evidence="1 2">
    <name type="scientific">Paenibacillus mesotrionivorans</name>
    <dbReference type="NCBI Taxonomy" id="3160968"/>
    <lineage>
        <taxon>Bacteria</taxon>
        <taxon>Bacillati</taxon>
        <taxon>Bacillota</taxon>
        <taxon>Bacilli</taxon>
        <taxon>Bacillales</taxon>
        <taxon>Paenibacillaceae</taxon>
        <taxon>Paenibacillus</taxon>
    </lineage>
</organism>
<comment type="caution">
    <text evidence="1">The sequence shown here is derived from an EMBL/GenBank/DDBJ whole genome shotgun (WGS) entry which is preliminary data.</text>
</comment>
<sequence length="280" mass="30120">MMKRSIIHIHEELCNGCALCVDACHEGAIEIVDGKAVLISDIYCDGLGACLPNCPTGAIEILEREAEAFDEAAVEERMAQLKQEQADNRGHVHGGGHHEDPGHHGHHHGQQNHQGHQHGHHGMGGCPGSMARKIERPAMASTPAQETPKAAPADIGAPASELQQWPVQITLVNPSASFFQDAHLLVAADCTAFAYAKFHQDFIRGRITVIGCPKLDDNAFYADKLAVILKQNNIQSITVVRMSVPCCGGIVQAVKQAMLSSQTIVPYREVTVGIDGQLIS</sequence>
<protein>
    <submittedName>
        <fullName evidence="1">ATP-binding protein</fullName>
    </submittedName>
</protein>
<reference evidence="1" key="1">
    <citation type="submission" date="2024-12" db="EMBL/GenBank/DDBJ databases">
        <authorList>
            <person name="Wu N."/>
        </authorList>
    </citation>
    <scope>NUCLEOTIDE SEQUENCE</scope>
    <source>
        <strain evidence="1">P15</strain>
    </source>
</reference>